<evidence type="ECO:0000313" key="2">
    <source>
        <dbReference type="Proteomes" id="UP001241377"/>
    </source>
</evidence>
<evidence type="ECO:0000313" key="1">
    <source>
        <dbReference type="EMBL" id="KAJ9104926.1"/>
    </source>
</evidence>
<keyword evidence="2" id="KW-1185">Reference proteome</keyword>
<proteinExistence type="predicted"/>
<sequence length="809" mass="87772">MPSTPTTAFAPVPYRTSLTPRPDDRRQVRQREGTPINIALSNSEQQPEDGSANSGQHAIPRISGAPDASLIDGMEELGSPTSFHTAVDLVSPTFGSIPLGDPLSPVTPKTSTSMTSFTSDISSLGPLVTHQDIKDDEQRAGQHRVAQRKKLEHMLSDDVVVGIDVKSGEIEARFLAEPIGNESEIDDWQIIADNGNTSKSKLERTLGRGADSAYVALNADYRKRLTDSLDTGRSTQEGAEFSTTPPLKAIPASFESIREGPATSSGTIIGRNASMASSETSAKLISSISFTAVREAARKRLLSKDQDSSASRRGRSSSPAGPDTPGFETKSGDIIIDNRLQVVDNLDPEERKILLNRTRKLERVLGETLKEQDIERHVVKVNAYKCASSDAEEGDTQHRTQISLNVASQTSFGDGTVPEPSLSRLSAEMGSQMSPGAPAQVVEERNLRISGDSGLEANTKNVCTCAAFLSPRLDTKRVRRYSSPALSGNDSWHVSGAILDDWATSDLPLRGQASIERARVPFELLGYAGNPALPACAVHDPVTERSNEATEAENIARKKRAVKVASKMYYMFGEPPPLDHYSGDVIPDSCALATGKPSRRSTFRANVENYYQSIHSIRYLLENDRQSLDHVIGDIQEETVHVNELRNAPPAVGLVHLDNNLVSFPDHDIVDTQGLKRQRSLSLSYLPTGSSTDGRSTTIPNALPQVTDGFDFEPLTGLRRRAAKLNSFFGDPRIGSGVIGQQSKQYMIADKKVALEKLLLELEDNANFDAEQDDLEEGELSEIRLQLLSVRRSASLLIVAPGASNVDAS</sequence>
<name>A0ACC2W1K1_9TREE</name>
<comment type="caution">
    <text evidence="1">The sequence shown here is derived from an EMBL/GenBank/DDBJ whole genome shotgun (WGS) entry which is preliminary data.</text>
</comment>
<accession>A0ACC2W1K1</accession>
<organism evidence="1 2">
    <name type="scientific">Naganishia cerealis</name>
    <dbReference type="NCBI Taxonomy" id="610337"/>
    <lineage>
        <taxon>Eukaryota</taxon>
        <taxon>Fungi</taxon>
        <taxon>Dikarya</taxon>
        <taxon>Basidiomycota</taxon>
        <taxon>Agaricomycotina</taxon>
        <taxon>Tremellomycetes</taxon>
        <taxon>Filobasidiales</taxon>
        <taxon>Filobasidiaceae</taxon>
        <taxon>Naganishia</taxon>
    </lineage>
</organism>
<reference evidence="1" key="1">
    <citation type="submission" date="2023-04" db="EMBL/GenBank/DDBJ databases">
        <title>Draft Genome sequencing of Naganishia species isolated from polar environments using Oxford Nanopore Technology.</title>
        <authorList>
            <person name="Leo P."/>
            <person name="Venkateswaran K."/>
        </authorList>
    </citation>
    <scope>NUCLEOTIDE SEQUENCE</scope>
    <source>
        <strain evidence="1">MNA-CCFEE 5261</strain>
    </source>
</reference>
<dbReference type="Proteomes" id="UP001241377">
    <property type="component" value="Unassembled WGS sequence"/>
</dbReference>
<protein>
    <submittedName>
        <fullName evidence="1">Uncharacterized protein</fullName>
    </submittedName>
</protein>
<gene>
    <name evidence="1" type="ORF">QFC19_003721</name>
</gene>
<dbReference type="EMBL" id="JASBWR010000037">
    <property type="protein sequence ID" value="KAJ9104926.1"/>
    <property type="molecule type" value="Genomic_DNA"/>
</dbReference>